<reference evidence="1" key="2">
    <citation type="journal article" date="2015" name="Fish Shellfish Immunol.">
        <title>Early steps in the European eel (Anguilla anguilla)-Vibrio vulnificus interaction in the gills: Role of the RtxA13 toxin.</title>
        <authorList>
            <person name="Callol A."/>
            <person name="Pajuelo D."/>
            <person name="Ebbesson L."/>
            <person name="Teles M."/>
            <person name="MacKenzie S."/>
            <person name="Amaro C."/>
        </authorList>
    </citation>
    <scope>NUCLEOTIDE SEQUENCE</scope>
</reference>
<protein>
    <submittedName>
        <fullName evidence="1">Uncharacterized protein</fullName>
    </submittedName>
</protein>
<evidence type="ECO:0000313" key="1">
    <source>
        <dbReference type="EMBL" id="JAI00337.1"/>
    </source>
</evidence>
<dbReference type="EMBL" id="GBXM01008241">
    <property type="protein sequence ID" value="JAI00337.1"/>
    <property type="molecule type" value="Transcribed_RNA"/>
</dbReference>
<dbReference type="AlphaFoldDB" id="A0A0E9XD31"/>
<organism evidence="1">
    <name type="scientific">Anguilla anguilla</name>
    <name type="common">European freshwater eel</name>
    <name type="synonym">Muraena anguilla</name>
    <dbReference type="NCBI Taxonomy" id="7936"/>
    <lineage>
        <taxon>Eukaryota</taxon>
        <taxon>Metazoa</taxon>
        <taxon>Chordata</taxon>
        <taxon>Craniata</taxon>
        <taxon>Vertebrata</taxon>
        <taxon>Euteleostomi</taxon>
        <taxon>Actinopterygii</taxon>
        <taxon>Neopterygii</taxon>
        <taxon>Teleostei</taxon>
        <taxon>Anguilliformes</taxon>
        <taxon>Anguillidae</taxon>
        <taxon>Anguilla</taxon>
    </lineage>
</organism>
<accession>A0A0E9XD31</accession>
<name>A0A0E9XD31_ANGAN</name>
<sequence length="40" mass="4420">MVMQCLVGFWLCNHGAGDGHRQTGTSKTRFYVSESQNSSV</sequence>
<proteinExistence type="predicted"/>
<reference evidence="1" key="1">
    <citation type="submission" date="2014-11" db="EMBL/GenBank/DDBJ databases">
        <authorList>
            <person name="Amaro Gonzalez C."/>
        </authorList>
    </citation>
    <scope>NUCLEOTIDE SEQUENCE</scope>
</reference>